<dbReference type="AlphaFoldDB" id="A0A918FP19"/>
<proteinExistence type="predicted"/>
<comment type="caution">
    <text evidence="2">The sequence shown here is derived from an EMBL/GenBank/DDBJ whole genome shotgun (WGS) entry which is preliminary data.</text>
</comment>
<reference evidence="2" key="1">
    <citation type="journal article" date="2014" name="Int. J. Syst. Evol. Microbiol.">
        <title>Complete genome sequence of Corynebacterium casei LMG S-19264T (=DSM 44701T), isolated from a smear-ripened cheese.</title>
        <authorList>
            <consortium name="US DOE Joint Genome Institute (JGI-PGF)"/>
            <person name="Walter F."/>
            <person name="Albersmeier A."/>
            <person name="Kalinowski J."/>
            <person name="Ruckert C."/>
        </authorList>
    </citation>
    <scope>NUCLEOTIDE SEQUENCE</scope>
    <source>
        <strain evidence="2">JCM 4346</strain>
    </source>
</reference>
<organism evidence="2 3">
    <name type="scientific">Streptomyces aurantiogriseus</name>
    <dbReference type="NCBI Taxonomy" id="66870"/>
    <lineage>
        <taxon>Bacteria</taxon>
        <taxon>Bacillati</taxon>
        <taxon>Actinomycetota</taxon>
        <taxon>Actinomycetes</taxon>
        <taxon>Kitasatosporales</taxon>
        <taxon>Streptomycetaceae</taxon>
        <taxon>Streptomyces</taxon>
    </lineage>
</organism>
<feature type="region of interest" description="Disordered" evidence="1">
    <location>
        <begin position="105"/>
        <end position="124"/>
    </location>
</feature>
<evidence type="ECO:0000313" key="3">
    <source>
        <dbReference type="Proteomes" id="UP000658320"/>
    </source>
</evidence>
<keyword evidence="3" id="KW-1185">Reference proteome</keyword>
<dbReference type="Proteomes" id="UP000658320">
    <property type="component" value="Unassembled WGS sequence"/>
</dbReference>
<dbReference type="EMBL" id="BMSX01000032">
    <property type="protein sequence ID" value="GGR56026.1"/>
    <property type="molecule type" value="Genomic_DNA"/>
</dbReference>
<evidence type="ECO:0000256" key="1">
    <source>
        <dbReference type="SAM" id="MobiDB-lite"/>
    </source>
</evidence>
<dbReference type="RefSeq" id="WP_189943490.1">
    <property type="nucleotide sequence ID" value="NZ_BMSX01000032.1"/>
</dbReference>
<evidence type="ECO:0000313" key="2">
    <source>
        <dbReference type="EMBL" id="GGR56026.1"/>
    </source>
</evidence>
<protein>
    <submittedName>
        <fullName evidence="2">Uncharacterized protein</fullName>
    </submittedName>
</protein>
<gene>
    <name evidence="2" type="ORF">GCM10010251_86230</name>
</gene>
<name>A0A918FP19_9ACTN</name>
<sequence length="124" mass="13121">MTDDDPSAAWGALHAAVLAHLSAPEEWDLLRAGSWSRVDEEIRSLKSAFAEGALAEAQDSYGRLLELTSPRMARPALTGEPEPEELTEAPAETLALVDTFIKDVSAHPPGTAQYAPESGPGPGD</sequence>
<accession>A0A918FP19</accession>
<reference evidence="2" key="2">
    <citation type="submission" date="2020-09" db="EMBL/GenBank/DDBJ databases">
        <authorList>
            <person name="Sun Q."/>
            <person name="Ohkuma M."/>
        </authorList>
    </citation>
    <scope>NUCLEOTIDE SEQUENCE</scope>
    <source>
        <strain evidence="2">JCM 4346</strain>
    </source>
</reference>